<dbReference type="PaxDb" id="55529-EKX41416"/>
<dbReference type="Gene3D" id="2.30.29.30">
    <property type="entry name" value="Pleckstrin-homology domain (PH domain)/Phosphotyrosine-binding domain (PTB)"/>
    <property type="match status" value="1"/>
</dbReference>
<keyword evidence="13" id="KW-1185">Reference proteome</keyword>
<evidence type="ECO:0000256" key="1">
    <source>
        <dbReference type="ARBA" id="ARBA00022448"/>
    </source>
</evidence>
<feature type="transmembrane region" description="Helical" evidence="9">
    <location>
        <begin position="348"/>
        <end position="368"/>
    </location>
</feature>
<feature type="transmembrane region" description="Helical" evidence="9">
    <location>
        <begin position="317"/>
        <end position="336"/>
    </location>
</feature>
<organism evidence="11">
    <name type="scientific">Guillardia theta (strain CCMP2712)</name>
    <name type="common">Cryptophyte</name>
    <dbReference type="NCBI Taxonomy" id="905079"/>
    <lineage>
        <taxon>Eukaryota</taxon>
        <taxon>Cryptophyceae</taxon>
        <taxon>Pyrenomonadales</taxon>
        <taxon>Geminigeraceae</taxon>
        <taxon>Guillardia</taxon>
    </lineage>
</organism>
<dbReference type="EnsemblProtists" id="EKX41416">
    <property type="protein sequence ID" value="EKX41416"/>
    <property type="gene ID" value="GUITHDRAFT_164423"/>
</dbReference>
<dbReference type="InterPro" id="IPR011993">
    <property type="entry name" value="PH-like_dom_sf"/>
</dbReference>
<evidence type="ECO:0000256" key="7">
    <source>
        <dbReference type="ARBA" id="ARBA00023136"/>
    </source>
</evidence>
<feature type="transmembrane region" description="Helical" evidence="9">
    <location>
        <begin position="574"/>
        <end position="594"/>
    </location>
</feature>
<dbReference type="CDD" id="cd00821">
    <property type="entry name" value="PH"/>
    <property type="match status" value="1"/>
</dbReference>
<proteinExistence type="predicted"/>
<keyword evidence="5" id="KW-0769">Symport</keyword>
<keyword evidence="1" id="KW-0813">Transport</keyword>
<keyword evidence="3" id="KW-0997">Cell inner membrane</keyword>
<dbReference type="HOGENOM" id="CLU_436458_0_0_1"/>
<dbReference type="InterPro" id="IPR001849">
    <property type="entry name" value="PH_domain"/>
</dbReference>
<dbReference type="OrthoDB" id="200689at2759"/>
<feature type="transmembrane region" description="Helical" evidence="9">
    <location>
        <begin position="289"/>
        <end position="310"/>
    </location>
</feature>
<keyword evidence="4 9" id="KW-0812">Transmembrane</keyword>
<reference evidence="11 13" key="1">
    <citation type="journal article" date="2012" name="Nature">
        <title>Algal genomes reveal evolutionary mosaicism and the fate of nucleomorphs.</title>
        <authorList>
            <consortium name="DOE Joint Genome Institute"/>
            <person name="Curtis B.A."/>
            <person name="Tanifuji G."/>
            <person name="Burki F."/>
            <person name="Gruber A."/>
            <person name="Irimia M."/>
            <person name="Maruyama S."/>
            <person name="Arias M.C."/>
            <person name="Ball S.G."/>
            <person name="Gile G.H."/>
            <person name="Hirakawa Y."/>
            <person name="Hopkins J.F."/>
            <person name="Kuo A."/>
            <person name="Rensing S.A."/>
            <person name="Schmutz J."/>
            <person name="Symeonidi A."/>
            <person name="Elias M."/>
            <person name="Eveleigh R.J."/>
            <person name="Herman E.K."/>
            <person name="Klute M.J."/>
            <person name="Nakayama T."/>
            <person name="Obornik M."/>
            <person name="Reyes-Prieto A."/>
            <person name="Armbrust E.V."/>
            <person name="Aves S.J."/>
            <person name="Beiko R.G."/>
            <person name="Coutinho P."/>
            <person name="Dacks J.B."/>
            <person name="Durnford D.G."/>
            <person name="Fast N.M."/>
            <person name="Green B.R."/>
            <person name="Grisdale C.J."/>
            <person name="Hempel F."/>
            <person name="Henrissat B."/>
            <person name="Hoppner M.P."/>
            <person name="Ishida K."/>
            <person name="Kim E."/>
            <person name="Koreny L."/>
            <person name="Kroth P.G."/>
            <person name="Liu Y."/>
            <person name="Malik S.B."/>
            <person name="Maier U.G."/>
            <person name="McRose D."/>
            <person name="Mock T."/>
            <person name="Neilson J.A."/>
            <person name="Onodera N.T."/>
            <person name="Poole A.M."/>
            <person name="Pritham E.J."/>
            <person name="Richards T.A."/>
            <person name="Rocap G."/>
            <person name="Roy S.W."/>
            <person name="Sarai C."/>
            <person name="Schaack S."/>
            <person name="Shirato S."/>
            <person name="Slamovits C.H."/>
            <person name="Spencer D.F."/>
            <person name="Suzuki S."/>
            <person name="Worden A.Z."/>
            <person name="Zauner S."/>
            <person name="Barry K."/>
            <person name="Bell C."/>
            <person name="Bharti A.K."/>
            <person name="Crow J.A."/>
            <person name="Grimwood J."/>
            <person name="Kramer R."/>
            <person name="Lindquist E."/>
            <person name="Lucas S."/>
            <person name="Salamov A."/>
            <person name="McFadden G.I."/>
            <person name="Lane C.E."/>
            <person name="Keeling P.J."/>
            <person name="Gray M.W."/>
            <person name="Grigoriev I.V."/>
            <person name="Archibald J.M."/>
        </authorList>
    </citation>
    <scope>NUCLEOTIDE SEQUENCE</scope>
    <source>
        <strain evidence="11 13">CCMP2712</strain>
    </source>
</reference>
<feature type="compositionally biased region" description="Basic and acidic residues" evidence="8">
    <location>
        <begin position="439"/>
        <end position="449"/>
    </location>
</feature>
<reference evidence="12" key="3">
    <citation type="submission" date="2016-03" db="UniProtKB">
        <authorList>
            <consortium name="EnsemblProtists"/>
        </authorList>
    </citation>
    <scope>IDENTIFICATION</scope>
</reference>
<dbReference type="GeneID" id="17297959"/>
<dbReference type="SUPFAM" id="SSF50729">
    <property type="entry name" value="PH domain-like"/>
    <property type="match status" value="1"/>
</dbReference>
<feature type="transmembrane region" description="Helical" evidence="9">
    <location>
        <begin position="206"/>
        <end position="226"/>
    </location>
</feature>
<dbReference type="EMBL" id="JH993024">
    <property type="protein sequence ID" value="EKX41416.1"/>
    <property type="molecule type" value="Genomic_DNA"/>
</dbReference>
<accession>L1IYV3</accession>
<evidence type="ECO:0000259" key="10">
    <source>
        <dbReference type="PROSITE" id="PS50003"/>
    </source>
</evidence>
<feature type="domain" description="PH" evidence="10">
    <location>
        <begin position="96"/>
        <end position="194"/>
    </location>
</feature>
<dbReference type="AlphaFoldDB" id="L1IYV3"/>
<evidence type="ECO:0000256" key="8">
    <source>
        <dbReference type="SAM" id="MobiDB-lite"/>
    </source>
</evidence>
<dbReference type="Pfam" id="PF00169">
    <property type="entry name" value="PH"/>
    <property type="match status" value="1"/>
</dbReference>
<feature type="region of interest" description="Disordered" evidence="8">
    <location>
        <begin position="375"/>
        <end position="396"/>
    </location>
</feature>
<dbReference type="Proteomes" id="UP000011087">
    <property type="component" value="Unassembled WGS sequence"/>
</dbReference>
<dbReference type="RefSeq" id="XP_005828396.1">
    <property type="nucleotide sequence ID" value="XM_005828339.1"/>
</dbReference>
<evidence type="ECO:0000313" key="13">
    <source>
        <dbReference type="Proteomes" id="UP000011087"/>
    </source>
</evidence>
<dbReference type="TCDB" id="2.A.7.6.4">
    <property type="family name" value="the drug/metabolite transporter (dmt) superfamily"/>
</dbReference>
<feature type="region of interest" description="Disordered" evidence="8">
    <location>
        <begin position="422"/>
        <end position="451"/>
    </location>
</feature>
<keyword evidence="7 9" id="KW-0472">Membrane</keyword>
<gene>
    <name evidence="11" type="ORF">GUITHDRAFT_164423</name>
</gene>
<evidence type="ECO:0000256" key="6">
    <source>
        <dbReference type="ARBA" id="ARBA00022989"/>
    </source>
</evidence>
<reference evidence="13" key="2">
    <citation type="submission" date="2012-11" db="EMBL/GenBank/DDBJ databases">
        <authorList>
            <person name="Kuo A."/>
            <person name="Curtis B.A."/>
            <person name="Tanifuji G."/>
            <person name="Burki F."/>
            <person name="Gruber A."/>
            <person name="Irimia M."/>
            <person name="Maruyama S."/>
            <person name="Arias M.C."/>
            <person name="Ball S.G."/>
            <person name="Gile G.H."/>
            <person name="Hirakawa Y."/>
            <person name="Hopkins J.F."/>
            <person name="Rensing S.A."/>
            <person name="Schmutz J."/>
            <person name="Symeonidi A."/>
            <person name="Elias M."/>
            <person name="Eveleigh R.J."/>
            <person name="Herman E.K."/>
            <person name="Klute M.J."/>
            <person name="Nakayama T."/>
            <person name="Obornik M."/>
            <person name="Reyes-Prieto A."/>
            <person name="Armbrust E.V."/>
            <person name="Aves S.J."/>
            <person name="Beiko R.G."/>
            <person name="Coutinho P."/>
            <person name="Dacks J.B."/>
            <person name="Durnford D.G."/>
            <person name="Fast N.M."/>
            <person name="Green B.R."/>
            <person name="Grisdale C."/>
            <person name="Hempe F."/>
            <person name="Henrissat B."/>
            <person name="Hoppner M.P."/>
            <person name="Ishida K.-I."/>
            <person name="Kim E."/>
            <person name="Koreny L."/>
            <person name="Kroth P.G."/>
            <person name="Liu Y."/>
            <person name="Malik S.-B."/>
            <person name="Maier U.G."/>
            <person name="McRose D."/>
            <person name="Mock T."/>
            <person name="Neilson J.A."/>
            <person name="Onodera N.T."/>
            <person name="Poole A.M."/>
            <person name="Pritham E.J."/>
            <person name="Richards T.A."/>
            <person name="Rocap G."/>
            <person name="Roy S.W."/>
            <person name="Sarai C."/>
            <person name="Schaack S."/>
            <person name="Shirato S."/>
            <person name="Slamovits C.H."/>
            <person name="Spencer D.F."/>
            <person name="Suzuki S."/>
            <person name="Worden A.Z."/>
            <person name="Zauner S."/>
            <person name="Barry K."/>
            <person name="Bell C."/>
            <person name="Bharti A.K."/>
            <person name="Crow J.A."/>
            <person name="Grimwood J."/>
            <person name="Kramer R."/>
            <person name="Lindquist E."/>
            <person name="Lucas S."/>
            <person name="Salamov A."/>
            <person name="McFadden G.I."/>
            <person name="Lane C.E."/>
            <person name="Keeling P.J."/>
            <person name="Gray M.W."/>
            <person name="Grigoriev I.V."/>
            <person name="Archibald J.M."/>
        </authorList>
    </citation>
    <scope>NUCLEOTIDE SEQUENCE</scope>
    <source>
        <strain evidence="13">CCMP2712</strain>
    </source>
</reference>
<sequence length="627" mass="68763">MAPEAARKSLLRQTSMKTVLLCKKLASHAAARIIESRQDVADVRKQQLYDMWAPPKSKGDVDGDVFSRQLYARSKGIISLLGLSKVANANSVKNEARMISGWLEVRKRGLFKVWWEMRYCELTMSGDLVVRKSQSSPVQSSTSIMDLYLVQDEKDHSVICLKTSEESSSDVIQMRIPSYKIRQDWVSCIRTWTKREWLEMVTQTELAVGIVLPIVGGFLNSVWNLPGNVATSDMIRVVRRPAEESGWCWEHFWMVNQGVSIVLNLAYILPHLGVDNLHHAIVSSSSSGLAAIIVASFTWGFGTIGFGLALRLVGIGLGTALCMSVIVIMGVVWGFIFGGGVPTGAAGALILTGVVVAIIGFGMLGRAVHLREVGRTRRSETSGESKEHGSGQEMSCASTNLGIDMKEVDESMKFVVVEPSSPNFPASSKSAFAAEGGGEAERRPEEPRRRTLSPLQSVGFCMVAGIFASSLQLAFVIGDSLTQQLLALGNWAEFVRWSAAGDIIHVLRDSNRPDERLLISWRNSILSVVEDEQEKALEQKKDTNIEDKTWIAFSCHIHLYGAAAKLLGTLGPVIAWPVLMCCTMTFGQLWGFFLREFRPDDDGRRINALGTAVLCMAIVMTSSAAAV</sequence>
<evidence type="ECO:0000256" key="5">
    <source>
        <dbReference type="ARBA" id="ARBA00022847"/>
    </source>
</evidence>
<dbReference type="PROSITE" id="PS50003">
    <property type="entry name" value="PH_DOMAIN"/>
    <property type="match status" value="1"/>
</dbReference>
<feature type="transmembrane region" description="Helical" evidence="9">
    <location>
        <begin position="606"/>
        <end position="626"/>
    </location>
</feature>
<dbReference type="GO" id="GO:0016020">
    <property type="term" value="C:membrane"/>
    <property type="evidence" value="ECO:0007669"/>
    <property type="project" value="InterPro"/>
</dbReference>
<dbReference type="Pfam" id="PF06379">
    <property type="entry name" value="RhaT"/>
    <property type="match status" value="1"/>
</dbReference>
<name>L1IYV3_GUITC</name>
<evidence type="ECO:0000256" key="2">
    <source>
        <dbReference type="ARBA" id="ARBA00022475"/>
    </source>
</evidence>
<keyword evidence="2" id="KW-1003">Cell membrane</keyword>
<feature type="transmembrane region" description="Helical" evidence="9">
    <location>
        <begin position="458"/>
        <end position="478"/>
    </location>
</feature>
<evidence type="ECO:0000313" key="12">
    <source>
        <dbReference type="EnsemblProtists" id="EKX41416"/>
    </source>
</evidence>
<dbReference type="SMART" id="SM00233">
    <property type="entry name" value="PH"/>
    <property type="match status" value="1"/>
</dbReference>
<feature type="transmembrane region" description="Helical" evidence="9">
    <location>
        <begin position="247"/>
        <end position="269"/>
    </location>
</feature>
<dbReference type="GO" id="GO:0015293">
    <property type="term" value="F:symporter activity"/>
    <property type="evidence" value="ECO:0007669"/>
    <property type="project" value="UniProtKB-KW"/>
</dbReference>
<dbReference type="InterPro" id="IPR004673">
    <property type="entry name" value="L-rhamnose-proton_sym_RhaT"/>
</dbReference>
<evidence type="ECO:0000313" key="11">
    <source>
        <dbReference type="EMBL" id="EKX41416.1"/>
    </source>
</evidence>
<dbReference type="KEGG" id="gtt:GUITHDRAFT_164423"/>
<dbReference type="OMA" id="QFFFYGM"/>
<protein>
    <recommendedName>
        <fullName evidence="10">PH domain-containing protein</fullName>
    </recommendedName>
</protein>
<keyword evidence="6 9" id="KW-1133">Transmembrane helix</keyword>
<evidence type="ECO:0000256" key="4">
    <source>
        <dbReference type="ARBA" id="ARBA00022692"/>
    </source>
</evidence>
<feature type="compositionally biased region" description="Basic and acidic residues" evidence="8">
    <location>
        <begin position="375"/>
        <end position="390"/>
    </location>
</feature>
<evidence type="ECO:0000256" key="9">
    <source>
        <dbReference type="SAM" id="Phobius"/>
    </source>
</evidence>
<evidence type="ECO:0000256" key="3">
    <source>
        <dbReference type="ARBA" id="ARBA00022519"/>
    </source>
</evidence>
<dbReference type="GO" id="GO:0015153">
    <property type="term" value="F:rhamnose transmembrane transporter activity"/>
    <property type="evidence" value="ECO:0007669"/>
    <property type="project" value="InterPro"/>
</dbReference>